<accession>A0A936F1K4</accession>
<sequence>MKEIHSWYLTNNGVKRSFNRFIFEVLTEEARRDLFFNIHVNQIDPSDHRVLKEIDDQQKKADFLFWIRNAYTHSAMNSGSPAGGVFKDFYEPVVIDGKPMKGYVSIALRTIRNKHYDISTRDWPFALIRAVNAGMAT</sequence>
<evidence type="ECO:0000313" key="2">
    <source>
        <dbReference type="Proteomes" id="UP000709959"/>
    </source>
</evidence>
<gene>
    <name evidence="1" type="ORF">IPN91_07330</name>
</gene>
<organism evidence="1 2">
    <name type="scientific">Candidatus Geothrix odensensis</name>
    <dbReference type="NCBI Taxonomy" id="2954440"/>
    <lineage>
        <taxon>Bacteria</taxon>
        <taxon>Pseudomonadati</taxon>
        <taxon>Acidobacteriota</taxon>
        <taxon>Holophagae</taxon>
        <taxon>Holophagales</taxon>
        <taxon>Holophagaceae</taxon>
        <taxon>Geothrix</taxon>
    </lineage>
</organism>
<proteinExistence type="predicted"/>
<comment type="caution">
    <text evidence="1">The sequence shown here is derived from an EMBL/GenBank/DDBJ whole genome shotgun (WGS) entry which is preliminary data.</text>
</comment>
<protein>
    <submittedName>
        <fullName evidence="1">Uncharacterized protein</fullName>
    </submittedName>
</protein>
<evidence type="ECO:0000313" key="1">
    <source>
        <dbReference type="EMBL" id="MBK8572454.1"/>
    </source>
</evidence>
<reference evidence="1 2" key="1">
    <citation type="submission" date="2020-10" db="EMBL/GenBank/DDBJ databases">
        <title>Connecting structure to function with the recovery of over 1000 high-quality activated sludge metagenome-assembled genomes encoding full-length rRNA genes using long-read sequencing.</title>
        <authorList>
            <person name="Singleton C.M."/>
            <person name="Petriglieri F."/>
            <person name="Kristensen J.M."/>
            <person name="Kirkegaard R.H."/>
            <person name="Michaelsen T.Y."/>
            <person name="Andersen M.H."/>
            <person name="Karst S.M."/>
            <person name="Dueholm M.S."/>
            <person name="Nielsen P.H."/>
            <person name="Albertsen M."/>
        </authorList>
    </citation>
    <scope>NUCLEOTIDE SEQUENCE [LARGE SCALE GENOMIC DNA]</scope>
    <source>
        <strain evidence="1">OdNE_18-Q3-R46-58_MAXAC.008</strain>
    </source>
</reference>
<dbReference type="EMBL" id="JADKCH010000005">
    <property type="protein sequence ID" value="MBK8572454.1"/>
    <property type="molecule type" value="Genomic_DNA"/>
</dbReference>
<dbReference type="Proteomes" id="UP000709959">
    <property type="component" value="Unassembled WGS sequence"/>
</dbReference>
<name>A0A936F1K4_9BACT</name>
<dbReference type="AlphaFoldDB" id="A0A936F1K4"/>